<dbReference type="PANTHER" id="PTHR32046">
    <property type="entry name" value="G DOMAIN-CONTAINING PROTEIN"/>
    <property type="match status" value="1"/>
</dbReference>
<evidence type="ECO:0000256" key="1">
    <source>
        <dbReference type="RuleBase" id="RU004560"/>
    </source>
</evidence>
<dbReference type="CDD" id="cd00882">
    <property type="entry name" value="Ras_like_GTPase"/>
    <property type="match status" value="1"/>
</dbReference>
<dbReference type="Gene3D" id="3.40.50.300">
    <property type="entry name" value="P-loop containing nucleotide triphosphate hydrolases"/>
    <property type="match status" value="1"/>
</dbReference>
<dbReference type="PANTHER" id="PTHR32046:SF11">
    <property type="entry name" value="IMMUNE-ASSOCIATED NUCLEOTIDE-BINDING PROTEIN 10-LIKE"/>
    <property type="match status" value="1"/>
</dbReference>
<dbReference type="InterPro" id="IPR027417">
    <property type="entry name" value="P-loop_NTPase"/>
</dbReference>
<dbReference type="InterPro" id="IPR030379">
    <property type="entry name" value="G_SEPTIN_dom"/>
</dbReference>
<dbReference type="Proteomes" id="UP000728032">
    <property type="component" value="Unassembled WGS sequence"/>
</dbReference>
<dbReference type="EMBL" id="CAJPVJ010002638">
    <property type="protein sequence ID" value="CAG2166576.1"/>
    <property type="molecule type" value="Genomic_DNA"/>
</dbReference>
<keyword evidence="4" id="KW-1185">Reference proteome</keyword>
<feature type="domain" description="Septin-type G" evidence="2">
    <location>
        <begin position="12"/>
        <end position="132"/>
    </location>
</feature>
<evidence type="ECO:0000313" key="4">
    <source>
        <dbReference type="Proteomes" id="UP000728032"/>
    </source>
</evidence>
<evidence type="ECO:0000313" key="3">
    <source>
        <dbReference type="EMBL" id="CAD7647131.1"/>
    </source>
</evidence>
<keyword evidence="1" id="KW-0547">Nucleotide-binding</keyword>
<proteinExistence type="inferred from homology"/>
<dbReference type="Pfam" id="PF00735">
    <property type="entry name" value="Septin"/>
    <property type="match status" value="1"/>
</dbReference>
<organism evidence="3">
    <name type="scientific">Oppiella nova</name>
    <dbReference type="NCBI Taxonomy" id="334625"/>
    <lineage>
        <taxon>Eukaryota</taxon>
        <taxon>Metazoa</taxon>
        <taxon>Ecdysozoa</taxon>
        <taxon>Arthropoda</taxon>
        <taxon>Chelicerata</taxon>
        <taxon>Arachnida</taxon>
        <taxon>Acari</taxon>
        <taxon>Acariformes</taxon>
        <taxon>Sarcoptiformes</taxon>
        <taxon>Oribatida</taxon>
        <taxon>Brachypylina</taxon>
        <taxon>Oppioidea</taxon>
        <taxon>Oppiidae</taxon>
        <taxon>Oppiella</taxon>
    </lineage>
</organism>
<name>A0A7R9QIS4_9ACAR</name>
<sequence>MQTQTKTMTKNEITLLLLGESGVGKSTFINAFVNYMTYETMAEAKDQPHCLIPVSFTVSDEETYELKTIKLCPHEDPNENTTDSTRSATQTSRCYRFTDGNITLNIIDTPGIADTEGIERDNKNMENLLNFISNYREIKAICVLLKPTEARIGALFKYCLLQLFNHLNKSAADNILFLFTNTRSTRYSPGDTGHALKSLLNTLKNKPPNVDIPCNKSNTFCFDNESFRYLAATVPPNDLVFSDDLTQEYIRSWNQSVEECARLLQYIVSLTPYNVMDTISLNNAKQNIQLLIEPLVDISKNIAENIIDCERQMSVIKKFKGDIQELNTIVGVPFKSLKPKLLDNPCTAM</sequence>
<gene>
    <name evidence="3" type="ORF">ONB1V03_LOCUS6091</name>
</gene>
<comment type="similarity">
    <text evidence="1">Belongs to the TRAFAC class TrmE-Era-EngA-EngB-Septin-like GTPase superfamily. Septin GTPase family.</text>
</comment>
<dbReference type="SUPFAM" id="SSF52540">
    <property type="entry name" value="P-loop containing nucleoside triphosphate hydrolases"/>
    <property type="match status" value="2"/>
</dbReference>
<dbReference type="PROSITE" id="PS00675">
    <property type="entry name" value="SIGMA54_INTERACT_1"/>
    <property type="match status" value="1"/>
</dbReference>
<dbReference type="GO" id="GO:0005525">
    <property type="term" value="F:GTP binding"/>
    <property type="evidence" value="ECO:0007669"/>
    <property type="project" value="UniProtKB-KW"/>
</dbReference>
<dbReference type="AlphaFoldDB" id="A0A7R9QIS4"/>
<dbReference type="InterPro" id="IPR025662">
    <property type="entry name" value="Sigma_54_int_dom_ATP-bd_1"/>
</dbReference>
<reference evidence="3" key="1">
    <citation type="submission" date="2020-11" db="EMBL/GenBank/DDBJ databases">
        <authorList>
            <person name="Tran Van P."/>
        </authorList>
    </citation>
    <scope>NUCLEOTIDE SEQUENCE</scope>
</reference>
<protein>
    <recommendedName>
        <fullName evidence="2">Septin-type G domain-containing protein</fullName>
    </recommendedName>
</protein>
<keyword evidence="1" id="KW-0342">GTP-binding</keyword>
<dbReference type="EMBL" id="OC917463">
    <property type="protein sequence ID" value="CAD7647131.1"/>
    <property type="molecule type" value="Genomic_DNA"/>
</dbReference>
<accession>A0A7R9QIS4</accession>
<evidence type="ECO:0000259" key="2">
    <source>
        <dbReference type="Pfam" id="PF00735"/>
    </source>
</evidence>
<dbReference type="OrthoDB" id="2386367at2759"/>